<dbReference type="InterPro" id="IPR003804">
    <property type="entry name" value="Lactate_perm"/>
</dbReference>
<reference evidence="9 10" key="1">
    <citation type="submission" date="2017-10" db="EMBL/GenBank/DDBJ databases">
        <title>Sequencing the genomes of 1000 actinobacteria strains.</title>
        <authorList>
            <person name="Klenk H.-P."/>
        </authorList>
    </citation>
    <scope>NUCLEOTIDE SEQUENCE [LARGE SCALE GENOMIC DNA]</scope>
    <source>
        <strain evidence="9 10">DSM 15597</strain>
    </source>
</reference>
<dbReference type="RefSeq" id="WP_098461648.1">
    <property type="nucleotide sequence ID" value="NZ_PDJC01000001.1"/>
</dbReference>
<evidence type="ECO:0000313" key="9">
    <source>
        <dbReference type="EMBL" id="PFG18277.1"/>
    </source>
</evidence>
<feature type="transmembrane region" description="Helical" evidence="8">
    <location>
        <begin position="544"/>
        <end position="563"/>
    </location>
</feature>
<feature type="transmembrane region" description="Helical" evidence="8">
    <location>
        <begin position="12"/>
        <end position="34"/>
    </location>
</feature>
<sequence length="566" mass="58939">MFTQPLAPIVGSLALSALLAALPLLLLFLLLGVFKVKAWIASLVALVVSVLVAIVGWGMPVVLAFSATAEGVFYGAFPIMWILLNAIWVYQLSVVTGWFEQLGQLIRSVSDDQRVLAILIAFCFGALMEALAGFGAPVAISAAMLMAAGMKPLKSAIVSLLANTAPVAFGAMGAPIIALSGAVSSTHPDLTTHLLSQMAGRQTPFVAMIVPLVLVLLVDGWRGVRQTWPVAIVAGVVFGAAQYVTSNFITVEITDVVASLLTIAVVLVMLRVWKPKNSVPLDHAIETEEAVALTSGKLDHYAEITATGGKRIWGAIAPYAIIVIVFSISQIPAVKTWLLGIGQVKFPWPGLNAPGADGKMASVIMNASGKPVSTVFTLDHLRATGTLLLLSGIITAFVYKVKPADAVQAYLGTLKQLRFTIVTVLSVLGLAYVMNLSGQTASLGTALAVGLAGAFAFVSPLIGWVGVAITGSDTSSNALFGMLQVTAAEQSGLDPVLVAAANSSGGVMGKMISPQNLAVAAAAVGMVNREGEIFRKVLPWSLGLLAYFTVLVALQAGALSWMVPTP</sequence>
<evidence type="ECO:0000256" key="8">
    <source>
        <dbReference type="RuleBase" id="RU365092"/>
    </source>
</evidence>
<evidence type="ECO:0000256" key="1">
    <source>
        <dbReference type="ARBA" id="ARBA00004651"/>
    </source>
</evidence>
<comment type="similarity">
    <text evidence="2 8">Belongs to the lactate permease family.</text>
</comment>
<feature type="transmembrane region" description="Helical" evidence="8">
    <location>
        <begin position="312"/>
        <end position="331"/>
    </location>
</feature>
<feature type="transmembrane region" description="Helical" evidence="8">
    <location>
        <begin position="115"/>
        <end position="148"/>
    </location>
</feature>
<dbReference type="GO" id="GO:0005886">
    <property type="term" value="C:plasma membrane"/>
    <property type="evidence" value="ECO:0007669"/>
    <property type="project" value="UniProtKB-SubCell"/>
</dbReference>
<evidence type="ECO:0000256" key="2">
    <source>
        <dbReference type="ARBA" id="ARBA00010100"/>
    </source>
</evidence>
<dbReference type="PANTHER" id="PTHR30003">
    <property type="entry name" value="L-LACTATE PERMEASE"/>
    <property type="match status" value="1"/>
</dbReference>
<comment type="function">
    <text evidence="8">Uptake of L-lactate across the membrane. Can also transport D-lactate and glycolate.</text>
</comment>
<proteinExistence type="inferred from homology"/>
<feature type="transmembrane region" description="Helical" evidence="8">
    <location>
        <begin position="380"/>
        <end position="399"/>
    </location>
</feature>
<feature type="transmembrane region" description="Helical" evidence="8">
    <location>
        <begin position="256"/>
        <end position="273"/>
    </location>
</feature>
<dbReference type="EMBL" id="PDJC01000001">
    <property type="protein sequence ID" value="PFG18277.1"/>
    <property type="molecule type" value="Genomic_DNA"/>
</dbReference>
<dbReference type="GO" id="GO:0015129">
    <property type="term" value="F:lactate transmembrane transporter activity"/>
    <property type="evidence" value="ECO:0007669"/>
    <property type="project" value="UniProtKB-UniRule"/>
</dbReference>
<feature type="transmembrane region" description="Helical" evidence="8">
    <location>
        <begin position="228"/>
        <end position="244"/>
    </location>
</feature>
<dbReference type="AlphaFoldDB" id="A0A2A9CV10"/>
<keyword evidence="6 8" id="KW-1133">Transmembrane helix</keyword>
<evidence type="ECO:0000256" key="7">
    <source>
        <dbReference type="ARBA" id="ARBA00023136"/>
    </source>
</evidence>
<keyword evidence="4 8" id="KW-1003">Cell membrane</keyword>
<dbReference type="OrthoDB" id="9761056at2"/>
<dbReference type="GO" id="GO:0015295">
    <property type="term" value="F:solute:proton symporter activity"/>
    <property type="evidence" value="ECO:0007669"/>
    <property type="project" value="TreeGrafter"/>
</dbReference>
<feature type="transmembrane region" description="Helical" evidence="8">
    <location>
        <begin position="160"/>
        <end position="183"/>
    </location>
</feature>
<name>A0A2A9CV10_9ACTN</name>
<feature type="transmembrane region" description="Helical" evidence="8">
    <location>
        <begin position="419"/>
        <end position="437"/>
    </location>
</feature>
<evidence type="ECO:0000256" key="5">
    <source>
        <dbReference type="ARBA" id="ARBA00022692"/>
    </source>
</evidence>
<evidence type="ECO:0000256" key="6">
    <source>
        <dbReference type="ARBA" id="ARBA00022989"/>
    </source>
</evidence>
<accession>A0A2A9CV10</accession>
<comment type="caution">
    <text evidence="9">The sequence shown here is derived from an EMBL/GenBank/DDBJ whole genome shotgun (WGS) entry which is preliminary data.</text>
</comment>
<dbReference type="Pfam" id="PF02652">
    <property type="entry name" value="Lactate_perm"/>
    <property type="match status" value="1"/>
</dbReference>
<dbReference type="Proteomes" id="UP000226079">
    <property type="component" value="Unassembled WGS sequence"/>
</dbReference>
<feature type="transmembrane region" description="Helical" evidence="8">
    <location>
        <begin position="40"/>
        <end position="65"/>
    </location>
</feature>
<evidence type="ECO:0000256" key="3">
    <source>
        <dbReference type="ARBA" id="ARBA00022448"/>
    </source>
</evidence>
<feature type="transmembrane region" description="Helical" evidence="8">
    <location>
        <begin position="72"/>
        <end position="95"/>
    </location>
</feature>
<keyword evidence="3 8" id="KW-0813">Transport</keyword>
<feature type="transmembrane region" description="Helical" evidence="8">
    <location>
        <begin position="443"/>
        <end position="467"/>
    </location>
</feature>
<keyword evidence="10" id="KW-1185">Reference proteome</keyword>
<evidence type="ECO:0000256" key="4">
    <source>
        <dbReference type="ARBA" id="ARBA00022475"/>
    </source>
</evidence>
<evidence type="ECO:0000313" key="10">
    <source>
        <dbReference type="Proteomes" id="UP000226079"/>
    </source>
</evidence>
<protein>
    <recommendedName>
        <fullName evidence="8">L-lactate permease</fullName>
    </recommendedName>
</protein>
<keyword evidence="7 8" id="KW-0472">Membrane</keyword>
<feature type="transmembrane region" description="Helical" evidence="8">
    <location>
        <begin position="203"/>
        <end position="221"/>
    </location>
</feature>
<dbReference type="NCBIfam" id="TIGR00795">
    <property type="entry name" value="lctP"/>
    <property type="match status" value="1"/>
</dbReference>
<comment type="subcellular location">
    <subcellularLocation>
        <location evidence="1 8">Cell membrane</location>
        <topology evidence="1 8">Multi-pass membrane protein</topology>
    </subcellularLocation>
</comment>
<dbReference type="PANTHER" id="PTHR30003:SF0">
    <property type="entry name" value="GLYCOLATE PERMEASE GLCA-RELATED"/>
    <property type="match status" value="1"/>
</dbReference>
<gene>
    <name evidence="9" type="ORF">ATK74_2861</name>
</gene>
<organism evidence="9 10">
    <name type="scientific">Propionicimonas paludicola</name>
    <dbReference type="NCBI Taxonomy" id="185243"/>
    <lineage>
        <taxon>Bacteria</taxon>
        <taxon>Bacillati</taxon>
        <taxon>Actinomycetota</taxon>
        <taxon>Actinomycetes</taxon>
        <taxon>Propionibacteriales</taxon>
        <taxon>Nocardioidaceae</taxon>
        <taxon>Propionicimonas</taxon>
    </lineage>
</organism>
<keyword evidence="5 8" id="KW-0812">Transmembrane</keyword>